<accession>A0A7J7CU46</accession>
<evidence type="ECO:0000313" key="2">
    <source>
        <dbReference type="EMBL" id="KAF5737603.1"/>
    </source>
</evidence>
<evidence type="ECO:0000259" key="1">
    <source>
        <dbReference type="Pfam" id="PF11955"/>
    </source>
</evidence>
<dbReference type="GO" id="GO:0003723">
    <property type="term" value="F:RNA binding"/>
    <property type="evidence" value="ECO:0007669"/>
    <property type="project" value="InterPro"/>
</dbReference>
<dbReference type="InterPro" id="IPR045040">
    <property type="entry name" value="PORR_fam"/>
</dbReference>
<gene>
    <name evidence="2" type="ORF">HS088_TW13G00489</name>
</gene>
<dbReference type="PANTHER" id="PTHR31476:SF12">
    <property type="entry name" value="UBIQUITIN CARBOXYL-TERMINAL HYDROLASE FAMILY PROTEIN"/>
    <property type="match status" value="1"/>
</dbReference>
<keyword evidence="2" id="KW-0378">Hydrolase</keyword>
<comment type="caution">
    <text evidence="2">The sequence shown here is derived from an EMBL/GenBank/DDBJ whole genome shotgun (WGS) entry which is preliminary data.</text>
</comment>
<dbReference type="PANTHER" id="PTHR31476">
    <property type="entry name" value="PROTEIN WHAT'S THIS FACTOR 1 HOMOLOG, CHLOROPLASTIC"/>
    <property type="match status" value="1"/>
</dbReference>
<sequence length="453" mass="53508">MILETMRYTSRFLNLPRIQFGPFNSCIQKRWKKPADTAQTRLENRTRDLKLDKLVTHLKKLETILEIKHLMDTRKRGRFVSVQLMSRWKNILGLNVGIGEFIHKYPHVFEVFSHRVKRNLCCRVTRNMRDLLREEESVMKECELDAVRRVKKLLMMSKQGRLHVQALRLIRRELGLPEDFRDAILGKYTEDFRLIDLEIVELVDGDEDLGVAEIEKWREKEYREKWLSEFETRYAFPINFPTGFRIVAGFREKLRNWHRLPYMKPYERKEVVRVRTCGGIERYEKRAVGMIHELLSLTVGKMVRAERLTHFRKDFGMEVNVREVLLKHPGIFYISTKGSSQIVFLREAYSKGHLVEPNPIYLVRRKMLDLVLLGCRNTTESRPEEKTEEKIEEGKNNLGCKVDGRGPREGDWVIPLLEGSYNGTQKNVGETSDLSEEFDEYGEMMHTEEANQL</sequence>
<dbReference type="InterPro" id="IPR021099">
    <property type="entry name" value="PORR_domain"/>
</dbReference>
<dbReference type="InParanoid" id="A0A7J7CU46"/>
<dbReference type="Proteomes" id="UP000593562">
    <property type="component" value="Unassembled WGS sequence"/>
</dbReference>
<protein>
    <submittedName>
        <fullName evidence="2">Ubiquitin carboxyl-terminal hydrolase family protein</fullName>
    </submittedName>
</protein>
<proteinExistence type="predicted"/>
<dbReference type="Pfam" id="PF11955">
    <property type="entry name" value="PORR"/>
    <property type="match status" value="1"/>
</dbReference>
<keyword evidence="3" id="KW-1185">Reference proteome</keyword>
<dbReference type="EMBL" id="JAAARO010000013">
    <property type="protein sequence ID" value="KAF5737603.1"/>
    <property type="molecule type" value="Genomic_DNA"/>
</dbReference>
<feature type="domain" description="PORR" evidence="1">
    <location>
        <begin position="47"/>
        <end position="375"/>
    </location>
</feature>
<evidence type="ECO:0000313" key="3">
    <source>
        <dbReference type="Proteomes" id="UP000593562"/>
    </source>
</evidence>
<dbReference type="OrthoDB" id="1551582at2759"/>
<dbReference type="AlphaFoldDB" id="A0A7J7CU46"/>
<reference evidence="2 3" key="1">
    <citation type="journal article" date="2020" name="Nat. Commun.">
        <title>Genome of Tripterygium wilfordii and identification of cytochrome P450 involved in triptolide biosynthesis.</title>
        <authorList>
            <person name="Tu L."/>
            <person name="Su P."/>
            <person name="Zhang Z."/>
            <person name="Gao L."/>
            <person name="Wang J."/>
            <person name="Hu T."/>
            <person name="Zhou J."/>
            <person name="Zhang Y."/>
            <person name="Zhao Y."/>
            <person name="Liu Y."/>
            <person name="Song Y."/>
            <person name="Tong Y."/>
            <person name="Lu Y."/>
            <person name="Yang J."/>
            <person name="Xu C."/>
            <person name="Jia M."/>
            <person name="Peters R.J."/>
            <person name="Huang L."/>
            <person name="Gao W."/>
        </authorList>
    </citation>
    <scope>NUCLEOTIDE SEQUENCE [LARGE SCALE GENOMIC DNA]</scope>
    <source>
        <strain evidence="3">cv. XIE 37</strain>
        <tissue evidence="2">Leaf</tissue>
    </source>
</reference>
<dbReference type="GO" id="GO:0016787">
    <property type="term" value="F:hydrolase activity"/>
    <property type="evidence" value="ECO:0007669"/>
    <property type="project" value="UniProtKB-KW"/>
</dbReference>
<organism evidence="2 3">
    <name type="scientific">Tripterygium wilfordii</name>
    <name type="common">Thunder God vine</name>
    <dbReference type="NCBI Taxonomy" id="458696"/>
    <lineage>
        <taxon>Eukaryota</taxon>
        <taxon>Viridiplantae</taxon>
        <taxon>Streptophyta</taxon>
        <taxon>Embryophyta</taxon>
        <taxon>Tracheophyta</taxon>
        <taxon>Spermatophyta</taxon>
        <taxon>Magnoliopsida</taxon>
        <taxon>eudicotyledons</taxon>
        <taxon>Gunneridae</taxon>
        <taxon>Pentapetalae</taxon>
        <taxon>rosids</taxon>
        <taxon>fabids</taxon>
        <taxon>Celastrales</taxon>
        <taxon>Celastraceae</taxon>
        <taxon>Tripterygium</taxon>
    </lineage>
</organism>
<name>A0A7J7CU46_TRIWF</name>
<dbReference type="FunCoup" id="A0A7J7CU46">
    <property type="interactions" value="1011"/>
</dbReference>